<feature type="transmembrane region" description="Helical" evidence="6">
    <location>
        <begin position="134"/>
        <end position="152"/>
    </location>
</feature>
<protein>
    <submittedName>
        <fullName evidence="9">Aste57867_21784 protein</fullName>
    </submittedName>
</protein>
<evidence type="ECO:0000256" key="4">
    <source>
        <dbReference type="ARBA" id="ARBA00022989"/>
    </source>
</evidence>
<keyword evidence="2 6" id="KW-0812">Transmembrane</keyword>
<sequence>MRLLDRRPDLAGTLSWNLSFEDIQRGDVSAALRLAMAEDFNLSLACFSCVFFIKQTFAIPGSALLNIIAGVLLPIHIAFPLVCTLTTCGASSCYFLSSTLGSHEGLLSVTDYFLPGKLDMLQRRIDTARDEGRLFYVLLFLRIFPFMPNWFLNMSSPYLNIPPLQFAAAVFLGLMPYNFVTVKAGSMISTLQSVRDVFDLQTILGFLVLAGLMLVPGIVKRRVAAKTD</sequence>
<feature type="transmembrane region" description="Helical" evidence="6">
    <location>
        <begin position="63"/>
        <end position="82"/>
    </location>
</feature>
<dbReference type="OrthoDB" id="3364966at2759"/>
<dbReference type="EMBL" id="VJMH01007002">
    <property type="protein sequence ID" value="KAF0686413.1"/>
    <property type="molecule type" value="Genomic_DNA"/>
</dbReference>
<dbReference type="InterPro" id="IPR045014">
    <property type="entry name" value="TM41A/B"/>
</dbReference>
<organism evidence="9 10">
    <name type="scientific">Aphanomyces stellatus</name>
    <dbReference type="NCBI Taxonomy" id="120398"/>
    <lineage>
        <taxon>Eukaryota</taxon>
        <taxon>Sar</taxon>
        <taxon>Stramenopiles</taxon>
        <taxon>Oomycota</taxon>
        <taxon>Saprolegniomycetes</taxon>
        <taxon>Saprolegniales</taxon>
        <taxon>Verrucalvaceae</taxon>
        <taxon>Aphanomyces</taxon>
    </lineage>
</organism>
<name>A0A485LJ50_9STRA</name>
<evidence type="ECO:0000313" key="9">
    <source>
        <dbReference type="EMBL" id="VFT98453.1"/>
    </source>
</evidence>
<keyword evidence="4 6" id="KW-1133">Transmembrane helix</keyword>
<dbReference type="InterPro" id="IPR032816">
    <property type="entry name" value="VTT_dom"/>
</dbReference>
<proteinExistence type="predicted"/>
<feature type="transmembrane region" description="Helical" evidence="6">
    <location>
        <begin position="197"/>
        <end position="219"/>
    </location>
</feature>
<evidence type="ECO:0000256" key="5">
    <source>
        <dbReference type="ARBA" id="ARBA00023136"/>
    </source>
</evidence>
<dbReference type="Pfam" id="PF09335">
    <property type="entry name" value="VTT_dom"/>
    <property type="match status" value="1"/>
</dbReference>
<evidence type="ECO:0000256" key="1">
    <source>
        <dbReference type="ARBA" id="ARBA00004141"/>
    </source>
</evidence>
<evidence type="ECO:0000256" key="6">
    <source>
        <dbReference type="SAM" id="Phobius"/>
    </source>
</evidence>
<dbReference type="AlphaFoldDB" id="A0A485LJ50"/>
<evidence type="ECO:0000259" key="7">
    <source>
        <dbReference type="Pfam" id="PF09335"/>
    </source>
</evidence>
<evidence type="ECO:0000313" key="8">
    <source>
        <dbReference type="EMBL" id="KAF0686413.1"/>
    </source>
</evidence>
<accession>A0A485LJ50</accession>
<dbReference type="Proteomes" id="UP000332933">
    <property type="component" value="Unassembled WGS sequence"/>
</dbReference>
<reference evidence="8" key="2">
    <citation type="submission" date="2019-06" db="EMBL/GenBank/DDBJ databases">
        <title>Genomics analysis of Aphanomyces spp. identifies a new class of oomycete effector associated with host adaptation.</title>
        <authorList>
            <person name="Gaulin E."/>
        </authorList>
    </citation>
    <scope>NUCLEOTIDE SEQUENCE</scope>
    <source>
        <strain evidence="8">CBS 578.67</strain>
    </source>
</reference>
<dbReference type="EMBL" id="CAADRA010007028">
    <property type="protein sequence ID" value="VFT98453.1"/>
    <property type="molecule type" value="Genomic_DNA"/>
</dbReference>
<dbReference type="PANTHER" id="PTHR43220">
    <property type="match status" value="1"/>
</dbReference>
<feature type="domain" description="VTT" evidence="7">
    <location>
        <begin position="59"/>
        <end position="186"/>
    </location>
</feature>
<comment type="subcellular location">
    <subcellularLocation>
        <location evidence="1">Membrane</location>
        <topology evidence="1">Multi-pass membrane protein</topology>
    </subcellularLocation>
</comment>
<keyword evidence="5 6" id="KW-0472">Membrane</keyword>
<evidence type="ECO:0000256" key="3">
    <source>
        <dbReference type="ARBA" id="ARBA00022729"/>
    </source>
</evidence>
<dbReference type="PANTHER" id="PTHR43220:SF21">
    <property type="entry name" value="TRANSMEMBRANE PROTEIN 41A"/>
    <property type="match status" value="1"/>
</dbReference>
<keyword evidence="3" id="KW-0732">Signal</keyword>
<gene>
    <name evidence="9" type="primary">Aste57867_21784</name>
    <name evidence="8" type="ORF">As57867_021715</name>
    <name evidence="9" type="ORF">ASTE57867_21784</name>
</gene>
<dbReference type="GO" id="GO:0016020">
    <property type="term" value="C:membrane"/>
    <property type="evidence" value="ECO:0007669"/>
    <property type="project" value="UniProtKB-SubCell"/>
</dbReference>
<evidence type="ECO:0000313" key="10">
    <source>
        <dbReference type="Proteomes" id="UP000332933"/>
    </source>
</evidence>
<reference evidence="9 10" key="1">
    <citation type="submission" date="2019-03" db="EMBL/GenBank/DDBJ databases">
        <authorList>
            <person name="Gaulin E."/>
            <person name="Dumas B."/>
        </authorList>
    </citation>
    <scope>NUCLEOTIDE SEQUENCE [LARGE SCALE GENOMIC DNA]</scope>
    <source>
        <strain evidence="9">CBS 568.67</strain>
    </source>
</reference>
<evidence type="ECO:0000256" key="2">
    <source>
        <dbReference type="ARBA" id="ARBA00022692"/>
    </source>
</evidence>
<keyword evidence="10" id="KW-1185">Reference proteome</keyword>